<keyword evidence="1" id="KW-0732">Signal</keyword>
<dbReference type="SUPFAM" id="SSF50952">
    <property type="entry name" value="Soluble quinoprotein glucose dehydrogenase"/>
    <property type="match status" value="1"/>
</dbReference>
<dbReference type="InterPro" id="IPR011042">
    <property type="entry name" value="6-blade_b-propeller_TolB-like"/>
</dbReference>
<reference evidence="3 4" key="1">
    <citation type="submission" date="2019-08" db="EMBL/GenBank/DDBJ databases">
        <title>Microbispora tritici sp. nov., a novel actinomycete isolated from a root of wheat (Triticum aestivum L.).</title>
        <authorList>
            <person name="Klykleung N."/>
            <person name="Tanasupawat S."/>
        </authorList>
    </citation>
    <scope>NUCLEOTIDE SEQUENCE [LARGE SCALE GENOMIC DNA]</scope>
    <source>
        <strain evidence="3 4">MT50</strain>
    </source>
</reference>
<evidence type="ECO:0000313" key="3">
    <source>
        <dbReference type="EMBL" id="TYB42148.1"/>
    </source>
</evidence>
<feature type="domain" description="Glucose/Sorbosone dehydrogenase" evidence="2">
    <location>
        <begin position="52"/>
        <end position="118"/>
    </location>
</feature>
<dbReference type="EMBL" id="VSEX01000148">
    <property type="protein sequence ID" value="TYB42148.1"/>
    <property type="molecule type" value="Genomic_DNA"/>
</dbReference>
<evidence type="ECO:0000259" key="2">
    <source>
        <dbReference type="Pfam" id="PF07995"/>
    </source>
</evidence>
<protein>
    <submittedName>
        <fullName evidence="3">PQQ-dependent sugar dehydrogenase</fullName>
    </submittedName>
</protein>
<dbReference type="InterPro" id="IPR012938">
    <property type="entry name" value="Glc/Sorbosone_DH"/>
</dbReference>
<dbReference type="Pfam" id="PF07995">
    <property type="entry name" value="GSDH"/>
    <property type="match status" value="1"/>
</dbReference>
<proteinExistence type="predicted"/>
<comment type="caution">
    <text evidence="3">The sequence shown here is derived from an EMBL/GenBank/DDBJ whole genome shotgun (WGS) entry which is preliminary data.</text>
</comment>
<dbReference type="Gene3D" id="2.120.10.30">
    <property type="entry name" value="TolB, C-terminal domain"/>
    <property type="match status" value="1"/>
</dbReference>
<feature type="signal peptide" evidence="1">
    <location>
        <begin position="1"/>
        <end position="30"/>
    </location>
</feature>
<sequence length="133" mass="14034">MSRRPWPVMLATLALLAPLPMALNVPAANALTIPASDYQQVALATGGGELGEAMSLAVLPNRSVLHTARDGTLRITDVNGTTKVAAKLNVYTHDEEGLQGVAVDPNFATNRYVWLYYSPRLSTPSGDAPSSGS</sequence>
<dbReference type="RefSeq" id="WP_154956853.1">
    <property type="nucleotide sequence ID" value="NZ_VSEX01000148.1"/>
</dbReference>
<evidence type="ECO:0000256" key="1">
    <source>
        <dbReference type="SAM" id="SignalP"/>
    </source>
</evidence>
<dbReference type="Proteomes" id="UP000322810">
    <property type="component" value="Unassembled WGS sequence"/>
</dbReference>
<dbReference type="InterPro" id="IPR011041">
    <property type="entry name" value="Quinoprot_gluc/sorb_DH_b-prop"/>
</dbReference>
<keyword evidence="4" id="KW-1185">Reference proteome</keyword>
<accession>A0ABY3LNH1</accession>
<evidence type="ECO:0000313" key="4">
    <source>
        <dbReference type="Proteomes" id="UP000322810"/>
    </source>
</evidence>
<gene>
    <name evidence="3" type="ORF">FXF59_34730</name>
</gene>
<name>A0ABY3LNH1_9ACTN</name>
<feature type="non-terminal residue" evidence="3">
    <location>
        <position position="133"/>
    </location>
</feature>
<organism evidence="3 4">
    <name type="scientific">Microbispora tritici</name>
    <dbReference type="NCBI Taxonomy" id="2604471"/>
    <lineage>
        <taxon>Bacteria</taxon>
        <taxon>Bacillati</taxon>
        <taxon>Actinomycetota</taxon>
        <taxon>Actinomycetes</taxon>
        <taxon>Streptosporangiales</taxon>
        <taxon>Streptosporangiaceae</taxon>
        <taxon>Microbispora</taxon>
    </lineage>
</organism>
<feature type="chain" id="PRO_5045424964" evidence="1">
    <location>
        <begin position="31"/>
        <end position="133"/>
    </location>
</feature>